<keyword evidence="3" id="KW-1185">Reference proteome</keyword>
<reference evidence="2 3" key="1">
    <citation type="submission" date="2016-10" db="EMBL/GenBank/DDBJ databases">
        <authorList>
            <person name="de Groot N.N."/>
        </authorList>
    </citation>
    <scope>NUCLEOTIDE SEQUENCE [LARGE SCALE GENOMIC DNA]</scope>
    <source>
        <strain evidence="2 3">DSM 1801</strain>
    </source>
</reference>
<dbReference type="AlphaFoldDB" id="A0A1H9YRF1"/>
<evidence type="ECO:0000256" key="1">
    <source>
        <dbReference type="SAM" id="MobiDB-lite"/>
    </source>
</evidence>
<dbReference type="EMBL" id="FOHN01000002">
    <property type="protein sequence ID" value="SES71075.1"/>
    <property type="molecule type" value="Genomic_DNA"/>
</dbReference>
<evidence type="ECO:0000313" key="2">
    <source>
        <dbReference type="EMBL" id="SES71075.1"/>
    </source>
</evidence>
<organism evidence="2 3">
    <name type="scientific">[Clostridium] polysaccharolyticum</name>
    <dbReference type="NCBI Taxonomy" id="29364"/>
    <lineage>
        <taxon>Bacteria</taxon>
        <taxon>Bacillati</taxon>
        <taxon>Bacillota</taxon>
        <taxon>Clostridia</taxon>
        <taxon>Lachnospirales</taxon>
        <taxon>Lachnospiraceae</taxon>
    </lineage>
</organism>
<proteinExistence type="predicted"/>
<sequence length="263" mass="30167">MTGQEFIASLSPVAHRIMSIYQFKEEKPIALHITDNTEKPCFMVNDDPNCYPLYINPDALGPMAEKAFIHQFCHCVQIEEQFPFVRSKTPDDPQTVQLAHAINSLVLDMFVNHVLNDNGYPKDVKKLEALYTELHFRFRYFTEKKLPITADNQVYAEYIYATQIARVYMELDSKRARALQKEVAVFSKETKLYAGIFINTIKAYPYDTHVGCHYIFDHLVDQLKLSDVLEIGHIKKPADEAAATEEVNAPDNVMPLNNSDSEE</sequence>
<evidence type="ECO:0000313" key="3">
    <source>
        <dbReference type="Proteomes" id="UP000199800"/>
    </source>
</evidence>
<dbReference type="Proteomes" id="UP000199800">
    <property type="component" value="Unassembled WGS sequence"/>
</dbReference>
<dbReference type="RefSeq" id="WP_092475622.1">
    <property type="nucleotide sequence ID" value="NZ_FOHN01000002.1"/>
</dbReference>
<protein>
    <submittedName>
        <fullName evidence="2">Uncharacterized protein</fullName>
    </submittedName>
</protein>
<name>A0A1H9YRF1_9FIRM</name>
<dbReference type="STRING" id="29364.SAMN04487772_102137"/>
<accession>A0A1H9YRF1</accession>
<feature type="region of interest" description="Disordered" evidence="1">
    <location>
        <begin position="240"/>
        <end position="263"/>
    </location>
</feature>
<gene>
    <name evidence="2" type="ORF">SAMN04487772_102137</name>
</gene>